<dbReference type="GO" id="GO:0016763">
    <property type="term" value="F:pentosyltransferase activity"/>
    <property type="evidence" value="ECO:0007669"/>
    <property type="project" value="TreeGrafter"/>
</dbReference>
<dbReference type="eggNOG" id="COG1807">
    <property type="taxonomic scope" value="Bacteria"/>
</dbReference>
<keyword evidence="5 8" id="KW-0812">Transmembrane</keyword>
<keyword evidence="7 8" id="KW-0472">Membrane</keyword>
<dbReference type="GO" id="GO:0009103">
    <property type="term" value="P:lipopolysaccharide biosynthetic process"/>
    <property type="evidence" value="ECO:0007669"/>
    <property type="project" value="UniProtKB-ARBA"/>
</dbReference>
<evidence type="ECO:0000256" key="1">
    <source>
        <dbReference type="ARBA" id="ARBA00004651"/>
    </source>
</evidence>
<feature type="domain" description="Glycosyltransferase RgtA/B/C/D-like" evidence="9">
    <location>
        <begin position="64"/>
        <end position="227"/>
    </location>
</feature>
<evidence type="ECO:0000313" key="10">
    <source>
        <dbReference type="EMBL" id="ADM09605.1"/>
    </source>
</evidence>
<feature type="transmembrane region" description="Helical" evidence="8">
    <location>
        <begin position="21"/>
        <end position="40"/>
    </location>
</feature>
<dbReference type="RefSeq" id="WP_013300579.1">
    <property type="nucleotide sequence ID" value="NC_014414.1"/>
</dbReference>
<sequence>MVMDAIFQSLEKAFDAAPHKTMLIAIGALTATRFLLLGVYQTGLNPDEAQYWFWSRDFAFGYYSKPPMIAWVIGAITALFGDTVWAVRAMSPVLIGGAGYSLFVTGRWLYGDKIGVWAAVIWLLYPAVMLGATIFTTDVPLLFFWSAALMFLVMLAEAAPGRGRWAGVGLGAAIGLGFLSKYAMVYFPLGWGLALMVSPYARKTLRAGPLVLAFGGAGLIFAPNLWWNVENGLQTLSHTADNADWSGTLFNPEEMLQFFGDQFGVAGPFLFAALLIGVVGMPFRSRLEPARDRFLLCFILPPLVIILAQSLLSRAHANWAMAAYPAAAILLPVWMIRWRRAWVLWLSVTLHSAVGIIFTAALIDPPIADTVGLSNAIKRVRGWDVQAEDLLQRAEGFDGVVVDEREVAAHLVWEWRRVDRPIAVADINGRRDNTYEFALPFVPEPGKRYLLIKPWQERLCWYGRFDVTPLAPSFVDLHATRRGQPERTLNLYALSAYRSDDPDPCATDGDR</sequence>
<feature type="transmembrane region" description="Helical" evidence="8">
    <location>
        <begin position="60"/>
        <end position="81"/>
    </location>
</feature>
<keyword evidence="6 8" id="KW-1133">Transmembrane helix</keyword>
<keyword evidence="4" id="KW-0808">Transferase</keyword>
<evidence type="ECO:0000256" key="7">
    <source>
        <dbReference type="ARBA" id="ARBA00023136"/>
    </source>
</evidence>
<feature type="transmembrane region" description="Helical" evidence="8">
    <location>
        <begin position="318"/>
        <end position="336"/>
    </location>
</feature>
<evidence type="ECO:0000256" key="2">
    <source>
        <dbReference type="ARBA" id="ARBA00022475"/>
    </source>
</evidence>
<keyword evidence="3" id="KW-0328">Glycosyltransferase</keyword>
<evidence type="ECO:0000256" key="5">
    <source>
        <dbReference type="ARBA" id="ARBA00022692"/>
    </source>
</evidence>
<keyword evidence="2" id="KW-1003">Cell membrane</keyword>
<evidence type="ECO:0000256" key="4">
    <source>
        <dbReference type="ARBA" id="ARBA00022679"/>
    </source>
</evidence>
<feature type="transmembrane region" description="Helical" evidence="8">
    <location>
        <begin position="343"/>
        <end position="363"/>
    </location>
</feature>
<comment type="subcellular location">
    <subcellularLocation>
        <location evidence="1">Cell membrane</location>
        <topology evidence="1">Multi-pass membrane protein</topology>
    </subcellularLocation>
</comment>
<evidence type="ECO:0000313" key="11">
    <source>
        <dbReference type="Proteomes" id="UP000001302"/>
    </source>
</evidence>
<accession>E0TGI6</accession>
<dbReference type="HOGENOM" id="CLU_016165_3_0_5"/>
<proteinExistence type="predicted"/>
<keyword evidence="11" id="KW-1185">Reference proteome</keyword>
<feature type="transmembrane region" description="Helical" evidence="8">
    <location>
        <begin position="210"/>
        <end position="227"/>
    </location>
</feature>
<dbReference type="Proteomes" id="UP000001302">
    <property type="component" value="Chromosome"/>
</dbReference>
<feature type="transmembrane region" description="Helical" evidence="8">
    <location>
        <begin position="263"/>
        <end position="282"/>
    </location>
</feature>
<evidence type="ECO:0000259" key="9">
    <source>
        <dbReference type="Pfam" id="PF13231"/>
    </source>
</evidence>
<dbReference type="OrthoDB" id="9811222at2"/>
<feature type="transmembrane region" description="Helical" evidence="8">
    <location>
        <begin position="165"/>
        <end position="189"/>
    </location>
</feature>
<feature type="transmembrane region" description="Helical" evidence="8">
    <location>
        <begin position="142"/>
        <end position="159"/>
    </location>
</feature>
<evidence type="ECO:0000256" key="6">
    <source>
        <dbReference type="ARBA" id="ARBA00022989"/>
    </source>
</evidence>
<gene>
    <name evidence="10" type="ordered locus">PB2503_07749</name>
</gene>
<feature type="transmembrane region" description="Helical" evidence="8">
    <location>
        <begin position="116"/>
        <end position="135"/>
    </location>
</feature>
<dbReference type="STRING" id="314260.PB2503_07749"/>
<evidence type="ECO:0000256" key="8">
    <source>
        <dbReference type="SAM" id="Phobius"/>
    </source>
</evidence>
<feature type="transmembrane region" description="Helical" evidence="8">
    <location>
        <begin position="93"/>
        <end position="110"/>
    </location>
</feature>
<dbReference type="EMBL" id="CP002156">
    <property type="protein sequence ID" value="ADM09605.1"/>
    <property type="molecule type" value="Genomic_DNA"/>
</dbReference>
<reference evidence="10 11" key="2">
    <citation type="journal article" date="2011" name="J. Bacteriol.">
        <title>Complete genome sequence of strain HTCC2503T of Parvularcula bermudensis, the type species of the order "Parvularculales" in the class Alphaproteobacteria.</title>
        <authorList>
            <person name="Oh H.M."/>
            <person name="Kang I."/>
            <person name="Vergin K.L."/>
            <person name="Kang D."/>
            <person name="Rhee K.H."/>
            <person name="Giovannoni S.J."/>
            <person name="Cho J.C."/>
        </authorList>
    </citation>
    <scope>NUCLEOTIDE SEQUENCE [LARGE SCALE GENOMIC DNA]</scope>
    <source>
        <strain evidence="11">ATCC BAA-594 / HTCC2503 / KCTC 12087</strain>
    </source>
</reference>
<dbReference type="PANTHER" id="PTHR33908">
    <property type="entry name" value="MANNOSYLTRANSFERASE YKCB-RELATED"/>
    <property type="match status" value="1"/>
</dbReference>
<dbReference type="PANTHER" id="PTHR33908:SF11">
    <property type="entry name" value="MEMBRANE PROTEIN"/>
    <property type="match status" value="1"/>
</dbReference>
<protein>
    <recommendedName>
        <fullName evidence="9">Glycosyltransferase RgtA/B/C/D-like domain-containing protein</fullName>
    </recommendedName>
</protein>
<dbReference type="KEGG" id="pbr:PB2503_07749"/>
<dbReference type="AlphaFoldDB" id="E0TGI6"/>
<reference evidence="11" key="1">
    <citation type="submission" date="2010-08" db="EMBL/GenBank/DDBJ databases">
        <title>Genome sequence of Parvularcula bermudensis HTCC2503.</title>
        <authorList>
            <person name="Kang D.-M."/>
            <person name="Oh H.-M."/>
            <person name="Cho J.-C."/>
        </authorList>
    </citation>
    <scope>NUCLEOTIDE SEQUENCE [LARGE SCALE GENOMIC DNA]</scope>
    <source>
        <strain evidence="11">ATCC BAA-594 / HTCC2503 / KCTC 12087</strain>
    </source>
</reference>
<dbReference type="GO" id="GO:0005886">
    <property type="term" value="C:plasma membrane"/>
    <property type="evidence" value="ECO:0007669"/>
    <property type="project" value="UniProtKB-SubCell"/>
</dbReference>
<feature type="transmembrane region" description="Helical" evidence="8">
    <location>
        <begin position="294"/>
        <end position="312"/>
    </location>
</feature>
<dbReference type="InterPro" id="IPR050297">
    <property type="entry name" value="LipidA_mod_glycosyltrf_83"/>
</dbReference>
<dbReference type="InterPro" id="IPR038731">
    <property type="entry name" value="RgtA/B/C-like"/>
</dbReference>
<evidence type="ECO:0000256" key="3">
    <source>
        <dbReference type="ARBA" id="ARBA00022676"/>
    </source>
</evidence>
<dbReference type="CAZy" id="GT83">
    <property type="family name" value="Glycosyltransferase Family 83"/>
</dbReference>
<name>E0TGI6_PARBH</name>
<organism evidence="10 11">
    <name type="scientific">Parvularcula bermudensis (strain ATCC BAA-594 / HTCC2503 / KCTC 12087)</name>
    <dbReference type="NCBI Taxonomy" id="314260"/>
    <lineage>
        <taxon>Bacteria</taxon>
        <taxon>Pseudomonadati</taxon>
        <taxon>Pseudomonadota</taxon>
        <taxon>Alphaproteobacteria</taxon>
        <taxon>Parvularculales</taxon>
        <taxon>Parvularculaceae</taxon>
        <taxon>Parvularcula</taxon>
    </lineage>
</organism>
<dbReference type="Pfam" id="PF13231">
    <property type="entry name" value="PMT_2"/>
    <property type="match status" value="1"/>
</dbReference>